<evidence type="ECO:0000256" key="8">
    <source>
        <dbReference type="ARBA" id="ARBA00023027"/>
    </source>
</evidence>
<keyword evidence="14" id="KW-1185">Reference proteome</keyword>
<dbReference type="Pfam" id="PF00533">
    <property type="entry name" value="BRCT"/>
    <property type="match status" value="1"/>
</dbReference>
<comment type="similarity">
    <text evidence="11">Belongs to the NAD-dependent DNA ligase family. LigA subfamily.</text>
</comment>
<dbReference type="Gene3D" id="3.30.470.30">
    <property type="entry name" value="DNA ligase/mRNA capping enzyme"/>
    <property type="match status" value="1"/>
</dbReference>
<dbReference type="HAMAP" id="MF_01588">
    <property type="entry name" value="DNA_ligase_A"/>
    <property type="match status" value="1"/>
</dbReference>
<dbReference type="SMART" id="SM00292">
    <property type="entry name" value="BRCT"/>
    <property type="match status" value="1"/>
</dbReference>
<dbReference type="GO" id="GO:0046872">
    <property type="term" value="F:metal ion binding"/>
    <property type="evidence" value="ECO:0007669"/>
    <property type="project" value="UniProtKB-KW"/>
</dbReference>
<dbReference type="SUPFAM" id="SSF52113">
    <property type="entry name" value="BRCT domain"/>
    <property type="match status" value="1"/>
</dbReference>
<dbReference type="PIRSF" id="PIRSF001604">
    <property type="entry name" value="LigA"/>
    <property type="match status" value="1"/>
</dbReference>
<sequence length="645" mass="72564">MELCQEVWHHNHAYFTLDRPEITDEEYDLLLEKLKHCESEHPEWVHDGSPTRFVGEKTSGRFPVQAHLWPMLSYNKVFDYEGLLHFDEQCQKVLKKTPFYQVEVKMDGCAASLWYHKGQLTYGLTRGNGLEGDLITENLKEVSGIPHQIPYTQGACEVRGEVYMSFSALEAVNAARKASGQETFSNTRNCTSGTLKVLDPHLVRERQLSFLGYFLSCSGVETVSDMVHRLRNWGISTPEPSLTQASIEEALTFVRELEKKREALPFRIDGIVIKLDQKQDQIVMGSTGQYYRWGIAFKYPSCQVRTRVRSITAQIGRSGAITPVALLEPVSLDGSVVSKATLHHFPHALEKDVRVGDWVWICKSGDIIPRILDVDLKSRLEETVPLSVPTYCPSCNSFLERSQIALCCPNPLCEGRLVQSLLHFSEELSIEGMGKSTLEELVKRKHVKEWADLYKLEAKVLEELPQGGPVFAQKLLRSIESSKKVPWPAFLSALGMRHIGRRNARMLAKKYSSWDDLKALSVEELQEIPGFGEKIARSVLESFDNLDGCVRSLFVSGVQPVAEQQSQTVSAVFSGFAFVITGKFIKGSRKEIEDLVRSHGGRVLSSLSNKVDYLLVGEDPGNKLSKARALKINIVNETWLFSNLG</sequence>
<evidence type="ECO:0000256" key="9">
    <source>
        <dbReference type="ARBA" id="ARBA00023204"/>
    </source>
</evidence>
<keyword evidence="7 11" id="KW-0460">Magnesium</keyword>
<dbReference type="Gene3D" id="1.10.150.20">
    <property type="entry name" value="5' to 3' exonuclease, C-terminal subdomain"/>
    <property type="match status" value="2"/>
</dbReference>
<dbReference type="Pfam" id="PF12826">
    <property type="entry name" value="HHH_2"/>
    <property type="match status" value="1"/>
</dbReference>
<dbReference type="NCBIfam" id="NF005932">
    <property type="entry name" value="PRK07956.1"/>
    <property type="match status" value="1"/>
</dbReference>
<dbReference type="CDD" id="cd00114">
    <property type="entry name" value="LIGANc"/>
    <property type="match status" value="1"/>
</dbReference>
<feature type="binding site" evidence="11">
    <location>
        <begin position="24"/>
        <end position="28"/>
    </location>
    <ligand>
        <name>NAD(+)</name>
        <dbReference type="ChEBI" id="CHEBI:57540"/>
    </ligand>
</feature>
<dbReference type="InterPro" id="IPR041663">
    <property type="entry name" value="DisA/LigA_HHH"/>
</dbReference>
<dbReference type="EMBL" id="QQBG01000010">
    <property type="protein sequence ID" value="RDB31631.1"/>
    <property type="molecule type" value="Genomic_DNA"/>
</dbReference>
<keyword evidence="3 11" id="KW-0235">DNA replication</keyword>
<protein>
    <recommendedName>
        <fullName evidence="11">DNA ligase</fullName>
        <ecNumber evidence="11">6.5.1.2</ecNumber>
    </recommendedName>
    <alternativeName>
        <fullName evidence="11">Polydeoxyribonucleotide synthase [NAD(+)]</fullName>
    </alternativeName>
</protein>
<feature type="active site" description="N6-AMP-lysine intermediate" evidence="11">
    <location>
        <position position="105"/>
    </location>
</feature>
<dbReference type="GO" id="GO:0003911">
    <property type="term" value="F:DNA ligase (NAD+) activity"/>
    <property type="evidence" value="ECO:0007669"/>
    <property type="project" value="UniProtKB-UniRule"/>
</dbReference>
<reference evidence="13 14" key="1">
    <citation type="submission" date="2018-07" db="EMBL/GenBank/DDBJ databases">
        <title>Comparative genomics of the Candidatus Parilichlamydiaceae reveals evidence of convergent evolution and genome reduction in the phylum Chlamydiae.</title>
        <authorList>
            <person name="Taylor-Brown A."/>
            <person name="Polkinghorne A."/>
        </authorList>
    </citation>
    <scope>NUCLEOTIDE SEQUENCE [LARGE SCALE GENOMIC DNA]</scope>
    <source>
        <strain evidence="13 14">Hat2</strain>
    </source>
</reference>
<dbReference type="InterPro" id="IPR010994">
    <property type="entry name" value="RuvA_2-like"/>
</dbReference>
<evidence type="ECO:0000313" key="13">
    <source>
        <dbReference type="EMBL" id="RDB31631.1"/>
    </source>
</evidence>
<dbReference type="SUPFAM" id="SSF56091">
    <property type="entry name" value="DNA ligase/mRNA capping enzyme, catalytic domain"/>
    <property type="match status" value="1"/>
</dbReference>
<evidence type="ECO:0000256" key="6">
    <source>
        <dbReference type="ARBA" id="ARBA00022833"/>
    </source>
</evidence>
<comment type="function">
    <text evidence="1 11">DNA ligase that catalyzes the formation of phosphodiester linkages between 5'-phosphoryl and 3'-hydroxyl groups in double-stranded DNA using NAD as a coenzyme and as the energy source for the reaction. It is essential for DNA replication and repair of damaged DNA.</text>
</comment>
<keyword evidence="2 11" id="KW-0436">Ligase</keyword>
<dbReference type="PROSITE" id="PS50172">
    <property type="entry name" value="BRCT"/>
    <property type="match status" value="1"/>
</dbReference>
<keyword evidence="8 11" id="KW-0520">NAD</keyword>
<feature type="binding site" evidence="11">
    <location>
        <position position="298"/>
    </location>
    <ligand>
        <name>NAD(+)</name>
        <dbReference type="ChEBI" id="CHEBI:57540"/>
    </ligand>
</feature>
<accession>A0A369KAK1</accession>
<dbReference type="InterPro" id="IPR004150">
    <property type="entry name" value="NAD_DNA_ligase_OB"/>
</dbReference>
<dbReference type="Gene3D" id="2.40.50.140">
    <property type="entry name" value="Nucleic acid-binding proteins"/>
    <property type="match status" value="1"/>
</dbReference>
<feature type="binding site" evidence="11">
    <location>
        <position position="161"/>
    </location>
    <ligand>
        <name>NAD(+)</name>
        <dbReference type="ChEBI" id="CHEBI:57540"/>
    </ligand>
</feature>
<keyword evidence="4 11" id="KW-0479">Metal-binding</keyword>
<feature type="binding site" evidence="11">
    <location>
        <position position="103"/>
    </location>
    <ligand>
        <name>NAD(+)</name>
        <dbReference type="ChEBI" id="CHEBI:57540"/>
    </ligand>
</feature>
<feature type="binding site" evidence="11">
    <location>
        <position position="126"/>
    </location>
    <ligand>
        <name>NAD(+)</name>
        <dbReference type="ChEBI" id="CHEBI:57540"/>
    </ligand>
</feature>
<dbReference type="InterPro" id="IPR001679">
    <property type="entry name" value="DNA_ligase"/>
</dbReference>
<dbReference type="InterPro" id="IPR012340">
    <property type="entry name" value="NA-bd_OB-fold"/>
</dbReference>
<gene>
    <name evidence="11" type="primary">ligA</name>
    <name evidence="13" type="ORF">HAT2_00242</name>
</gene>
<dbReference type="SMART" id="SM00278">
    <property type="entry name" value="HhH1"/>
    <property type="match status" value="2"/>
</dbReference>
<evidence type="ECO:0000256" key="11">
    <source>
        <dbReference type="HAMAP-Rule" id="MF_01588"/>
    </source>
</evidence>
<evidence type="ECO:0000256" key="4">
    <source>
        <dbReference type="ARBA" id="ARBA00022723"/>
    </source>
</evidence>
<dbReference type="InterPro" id="IPR013839">
    <property type="entry name" value="DNAligase_adenylation"/>
</dbReference>
<dbReference type="InterPro" id="IPR003583">
    <property type="entry name" value="Hlx-hairpin-Hlx_DNA-bd_motif"/>
</dbReference>
<feature type="binding site" evidence="11">
    <location>
        <position position="395"/>
    </location>
    <ligand>
        <name>Zn(2+)</name>
        <dbReference type="ChEBI" id="CHEBI:29105"/>
    </ligand>
</feature>
<evidence type="ECO:0000313" key="14">
    <source>
        <dbReference type="Proteomes" id="UP000253816"/>
    </source>
</evidence>
<dbReference type="SUPFAM" id="SSF47781">
    <property type="entry name" value="RuvA domain 2-like"/>
    <property type="match status" value="1"/>
</dbReference>
<dbReference type="Proteomes" id="UP000253816">
    <property type="component" value="Unassembled WGS sequence"/>
</dbReference>
<dbReference type="EC" id="6.5.1.2" evidence="11"/>
<proteinExistence type="inferred from homology"/>
<dbReference type="InterPro" id="IPR001357">
    <property type="entry name" value="BRCT_dom"/>
</dbReference>
<feature type="binding site" evidence="11">
    <location>
        <position position="392"/>
    </location>
    <ligand>
        <name>Zn(2+)</name>
        <dbReference type="ChEBI" id="CHEBI:29105"/>
    </ligand>
</feature>
<dbReference type="NCBIfam" id="TIGR00575">
    <property type="entry name" value="dnlj"/>
    <property type="match status" value="1"/>
</dbReference>
<dbReference type="InterPro" id="IPR036420">
    <property type="entry name" value="BRCT_dom_sf"/>
</dbReference>
<dbReference type="Pfam" id="PF01653">
    <property type="entry name" value="DNA_ligase_aden"/>
    <property type="match status" value="1"/>
</dbReference>
<evidence type="ECO:0000256" key="1">
    <source>
        <dbReference type="ARBA" id="ARBA00004067"/>
    </source>
</evidence>
<evidence type="ECO:0000259" key="12">
    <source>
        <dbReference type="PROSITE" id="PS50172"/>
    </source>
</evidence>
<dbReference type="Gene3D" id="1.10.287.610">
    <property type="entry name" value="Helix hairpin bin"/>
    <property type="match status" value="1"/>
</dbReference>
<comment type="catalytic activity">
    <reaction evidence="10 11">
        <text>NAD(+) + (deoxyribonucleotide)n-3'-hydroxyl + 5'-phospho-(deoxyribonucleotide)m = (deoxyribonucleotide)n+m + AMP + beta-nicotinamide D-nucleotide.</text>
        <dbReference type="EC" id="6.5.1.2"/>
    </reaction>
</comment>
<dbReference type="Gene3D" id="3.40.50.10190">
    <property type="entry name" value="BRCT domain"/>
    <property type="match status" value="1"/>
</dbReference>
<feature type="binding site" evidence="11">
    <location>
        <begin position="73"/>
        <end position="74"/>
    </location>
    <ligand>
        <name>NAD(+)</name>
        <dbReference type="ChEBI" id="CHEBI:57540"/>
    </ligand>
</feature>
<feature type="binding site" evidence="11">
    <location>
        <position position="413"/>
    </location>
    <ligand>
        <name>Zn(2+)</name>
        <dbReference type="ChEBI" id="CHEBI:29105"/>
    </ligand>
</feature>
<dbReference type="CDD" id="cd17748">
    <property type="entry name" value="BRCT_DNA_ligase_like"/>
    <property type="match status" value="1"/>
</dbReference>
<keyword evidence="11" id="KW-0464">Manganese</keyword>
<evidence type="ECO:0000256" key="2">
    <source>
        <dbReference type="ARBA" id="ARBA00022598"/>
    </source>
</evidence>
<dbReference type="GO" id="GO:0003677">
    <property type="term" value="F:DNA binding"/>
    <property type="evidence" value="ECO:0007669"/>
    <property type="project" value="InterPro"/>
</dbReference>
<name>A0A369KAK1_9BACT</name>
<dbReference type="SMART" id="SM00532">
    <property type="entry name" value="LIGANc"/>
    <property type="match status" value="1"/>
</dbReference>
<dbReference type="AlphaFoldDB" id="A0A369KAK1"/>
<dbReference type="InterPro" id="IPR013840">
    <property type="entry name" value="DNAligase_N"/>
</dbReference>
<dbReference type="InterPro" id="IPR033136">
    <property type="entry name" value="DNA_ligase_CS"/>
</dbReference>
<keyword evidence="6 11" id="KW-0862">Zinc</keyword>
<keyword evidence="9 11" id="KW-0234">DNA repair</keyword>
<evidence type="ECO:0000256" key="3">
    <source>
        <dbReference type="ARBA" id="ARBA00022705"/>
    </source>
</evidence>
<feature type="binding site" evidence="11">
    <location>
        <position position="274"/>
    </location>
    <ligand>
        <name>NAD(+)</name>
        <dbReference type="ChEBI" id="CHEBI:57540"/>
    </ligand>
</feature>
<evidence type="ECO:0000256" key="7">
    <source>
        <dbReference type="ARBA" id="ARBA00022842"/>
    </source>
</evidence>
<dbReference type="Pfam" id="PF03120">
    <property type="entry name" value="OB_DNA_ligase"/>
    <property type="match status" value="1"/>
</dbReference>
<comment type="cofactor">
    <cofactor evidence="11">
        <name>Mg(2+)</name>
        <dbReference type="ChEBI" id="CHEBI:18420"/>
    </cofactor>
    <cofactor evidence="11">
        <name>Mn(2+)</name>
        <dbReference type="ChEBI" id="CHEBI:29035"/>
    </cofactor>
</comment>
<dbReference type="GO" id="GO:0006260">
    <property type="term" value="P:DNA replication"/>
    <property type="evidence" value="ECO:0007669"/>
    <property type="project" value="UniProtKB-KW"/>
</dbReference>
<evidence type="ECO:0000256" key="5">
    <source>
        <dbReference type="ARBA" id="ARBA00022763"/>
    </source>
</evidence>
<comment type="caution">
    <text evidence="13">The sequence shown here is derived from an EMBL/GenBank/DDBJ whole genome shotgun (WGS) entry which is preliminary data.</text>
</comment>
<keyword evidence="5 11" id="KW-0227">DNA damage</keyword>
<dbReference type="SUPFAM" id="SSF50249">
    <property type="entry name" value="Nucleic acid-binding proteins"/>
    <property type="match status" value="1"/>
</dbReference>
<dbReference type="PROSITE" id="PS01056">
    <property type="entry name" value="DNA_LIGASE_N2"/>
    <property type="match status" value="1"/>
</dbReference>
<feature type="domain" description="BRCT" evidence="12">
    <location>
        <begin position="568"/>
        <end position="645"/>
    </location>
</feature>
<organism evidence="13 14">
    <name type="scientific">Candidatus Similichlamydia laticola</name>
    <dbReference type="NCBI Taxonomy" id="2170265"/>
    <lineage>
        <taxon>Bacteria</taxon>
        <taxon>Pseudomonadati</taxon>
        <taxon>Chlamydiota</taxon>
        <taxon>Chlamydiia</taxon>
        <taxon>Parachlamydiales</taxon>
        <taxon>Candidatus Parilichlamydiaceae</taxon>
        <taxon>Candidatus Similichlamydia</taxon>
    </lineage>
</organism>
<evidence type="ECO:0000256" key="10">
    <source>
        <dbReference type="ARBA" id="ARBA00034005"/>
    </source>
</evidence>
<feature type="binding site" evidence="11">
    <location>
        <position position="408"/>
    </location>
    <ligand>
        <name>Zn(2+)</name>
        <dbReference type="ChEBI" id="CHEBI:29105"/>
    </ligand>
</feature>
<dbReference type="GO" id="GO:0006281">
    <property type="term" value="P:DNA repair"/>
    <property type="evidence" value="ECO:0007669"/>
    <property type="project" value="UniProtKB-KW"/>
</dbReference>